<sequence>MVAASRLGEPTSEMHTLASRLAEPTCRPPPGRPAALADLAPRREARATDLAICESPCPLDAHRPRPRTPRTRDARRQERLATCELALAASHPSPAEVSNAALPARPTLADRGLERHARNLRGGMPRSQLARRDAALATCESSPPSSAGRLATSEPGPLLARKLRSPPALRAARHMRAQERSTGPGDSAARTLRPPARPLATCEPASTARSSQAQCSRARAARMEGRRPLTSTVTGSQVARRRATCDRSWGAPTRASLARRDGTNQAHRPPRRLAPRSLLGARPAGARAHREPRATARRGDRARSCPEGQARSTCRSTTWPRCRGPSSTDALGGFILARRRWPTATPASARARIVARGCRTFFSCCEVTLGRCSRGTGRCAGSRSARVQPGARAMADSDASERHAIGS</sequence>
<evidence type="ECO:0000313" key="3">
    <source>
        <dbReference type="Proteomes" id="UP000199400"/>
    </source>
</evidence>
<gene>
    <name evidence="2" type="ORF">SAMN02745121_00584</name>
</gene>
<keyword evidence="3" id="KW-1185">Reference proteome</keyword>
<evidence type="ECO:0000313" key="2">
    <source>
        <dbReference type="EMBL" id="SFD55456.1"/>
    </source>
</evidence>
<feature type="region of interest" description="Disordered" evidence="1">
    <location>
        <begin position="117"/>
        <end position="319"/>
    </location>
</feature>
<dbReference type="Proteomes" id="UP000199400">
    <property type="component" value="Unassembled WGS sequence"/>
</dbReference>
<accession>A0A1I1TA36</accession>
<organism evidence="2 3">
    <name type="scientific">Nannocystis exedens</name>
    <dbReference type="NCBI Taxonomy" id="54"/>
    <lineage>
        <taxon>Bacteria</taxon>
        <taxon>Pseudomonadati</taxon>
        <taxon>Myxococcota</taxon>
        <taxon>Polyangia</taxon>
        <taxon>Nannocystales</taxon>
        <taxon>Nannocystaceae</taxon>
        <taxon>Nannocystis</taxon>
    </lineage>
</organism>
<dbReference type="AlphaFoldDB" id="A0A1I1TA36"/>
<protein>
    <submittedName>
        <fullName evidence="2">Uncharacterized protein</fullName>
    </submittedName>
</protein>
<feature type="compositionally biased region" description="Low complexity" evidence="1">
    <location>
        <begin position="275"/>
        <end position="284"/>
    </location>
</feature>
<evidence type="ECO:0000256" key="1">
    <source>
        <dbReference type="SAM" id="MobiDB-lite"/>
    </source>
</evidence>
<feature type="compositionally biased region" description="Basic and acidic residues" evidence="1">
    <location>
        <begin position="288"/>
        <end position="304"/>
    </location>
</feature>
<feature type="region of interest" description="Disordered" evidence="1">
    <location>
        <begin position="1"/>
        <end position="35"/>
    </location>
</feature>
<dbReference type="EMBL" id="FOMX01000002">
    <property type="protein sequence ID" value="SFD55456.1"/>
    <property type="molecule type" value="Genomic_DNA"/>
</dbReference>
<reference evidence="3" key="1">
    <citation type="submission" date="2016-10" db="EMBL/GenBank/DDBJ databases">
        <authorList>
            <person name="Varghese N."/>
            <person name="Submissions S."/>
        </authorList>
    </citation>
    <scope>NUCLEOTIDE SEQUENCE [LARGE SCALE GENOMIC DNA]</scope>
    <source>
        <strain evidence="3">ATCC 25963</strain>
    </source>
</reference>
<feature type="compositionally biased region" description="Polar residues" evidence="1">
    <location>
        <begin position="310"/>
        <end position="319"/>
    </location>
</feature>
<proteinExistence type="predicted"/>
<feature type="compositionally biased region" description="Low complexity" evidence="1">
    <location>
        <begin position="205"/>
        <end position="218"/>
    </location>
</feature>
<name>A0A1I1TA36_9BACT</name>